<feature type="non-terminal residue" evidence="1">
    <location>
        <position position="144"/>
    </location>
</feature>
<evidence type="ECO:0000313" key="2">
    <source>
        <dbReference type="Proteomes" id="UP001149813"/>
    </source>
</evidence>
<reference evidence="1" key="1">
    <citation type="submission" date="2022-07" db="EMBL/GenBank/DDBJ databases">
        <title>Phylogenomic reconstructions and comparative analyses of Kickxellomycotina fungi.</title>
        <authorList>
            <person name="Reynolds N.K."/>
            <person name="Stajich J.E."/>
            <person name="Barry K."/>
            <person name="Grigoriev I.V."/>
            <person name="Crous P."/>
            <person name="Smith M.E."/>
        </authorList>
    </citation>
    <scope>NUCLEOTIDE SEQUENCE</scope>
    <source>
        <strain evidence="1">NBRC 32514</strain>
    </source>
</reference>
<gene>
    <name evidence="1" type="ORF">LPJ53_005592</name>
</gene>
<accession>A0A9W8CPN6</accession>
<dbReference type="EMBL" id="JANBOJ010000354">
    <property type="protein sequence ID" value="KAJ1719696.1"/>
    <property type="molecule type" value="Genomic_DNA"/>
</dbReference>
<sequence>MENASKTNLYFGEMEFQLSPSLVNWTNITSLTFYSEVGIDIVFGLISHVPRMRALTVHMISTDAAPVAPSVGLARKPTLRKRKMGLKTLNILGIKDGSQTEALANRVKNLMVETPSLKTISSGIGIEKSLKWFIQKNKIDYPHL</sequence>
<dbReference type="Proteomes" id="UP001149813">
    <property type="component" value="Unassembled WGS sequence"/>
</dbReference>
<organism evidence="1 2">
    <name type="scientific">Coemansia erecta</name>
    <dbReference type="NCBI Taxonomy" id="147472"/>
    <lineage>
        <taxon>Eukaryota</taxon>
        <taxon>Fungi</taxon>
        <taxon>Fungi incertae sedis</taxon>
        <taxon>Zoopagomycota</taxon>
        <taxon>Kickxellomycotina</taxon>
        <taxon>Kickxellomycetes</taxon>
        <taxon>Kickxellales</taxon>
        <taxon>Kickxellaceae</taxon>
        <taxon>Coemansia</taxon>
    </lineage>
</organism>
<comment type="caution">
    <text evidence="1">The sequence shown here is derived from an EMBL/GenBank/DDBJ whole genome shotgun (WGS) entry which is preliminary data.</text>
</comment>
<keyword evidence="2" id="KW-1185">Reference proteome</keyword>
<evidence type="ECO:0000313" key="1">
    <source>
        <dbReference type="EMBL" id="KAJ1719696.1"/>
    </source>
</evidence>
<protein>
    <submittedName>
        <fullName evidence="1">Uncharacterized protein</fullName>
    </submittedName>
</protein>
<proteinExistence type="predicted"/>
<name>A0A9W8CPN6_9FUNG</name>
<dbReference type="OrthoDB" id="10327828at2759"/>
<dbReference type="AlphaFoldDB" id="A0A9W8CPN6"/>